<evidence type="ECO:0000313" key="1">
    <source>
        <dbReference type="EMBL" id="GAI84395.1"/>
    </source>
</evidence>
<gene>
    <name evidence="1" type="ORF">S12H4_17287</name>
</gene>
<proteinExistence type="predicted"/>
<dbReference type="EMBL" id="BARW01008437">
    <property type="protein sequence ID" value="GAI84395.1"/>
    <property type="molecule type" value="Genomic_DNA"/>
</dbReference>
<name>X1TA21_9ZZZZ</name>
<organism evidence="1">
    <name type="scientific">marine sediment metagenome</name>
    <dbReference type="NCBI Taxonomy" id="412755"/>
    <lineage>
        <taxon>unclassified sequences</taxon>
        <taxon>metagenomes</taxon>
        <taxon>ecological metagenomes</taxon>
    </lineage>
</organism>
<sequence>KEGTAKHAKQSFENWEKSGVEIITPDLGPFKKASEAVHVEWKKNATKENLEFYEMVEKYR</sequence>
<dbReference type="InterPro" id="IPR038404">
    <property type="entry name" value="TRAP_DctP_sf"/>
</dbReference>
<dbReference type="Gene3D" id="3.40.190.170">
    <property type="entry name" value="Bacterial extracellular solute-binding protein, family 7"/>
    <property type="match status" value="1"/>
</dbReference>
<comment type="caution">
    <text evidence="1">The sequence shown here is derived from an EMBL/GenBank/DDBJ whole genome shotgun (WGS) entry which is preliminary data.</text>
</comment>
<protein>
    <submittedName>
        <fullName evidence="1">Uncharacterized protein</fullName>
    </submittedName>
</protein>
<accession>X1TA21</accession>
<feature type="non-terminal residue" evidence="1">
    <location>
        <position position="1"/>
    </location>
</feature>
<dbReference type="AlphaFoldDB" id="X1TA21"/>
<reference evidence="1" key="1">
    <citation type="journal article" date="2014" name="Front. Microbiol.">
        <title>High frequency of phylogenetically diverse reductive dehalogenase-homologous genes in deep subseafloor sedimentary metagenomes.</title>
        <authorList>
            <person name="Kawai M."/>
            <person name="Futagami T."/>
            <person name="Toyoda A."/>
            <person name="Takaki Y."/>
            <person name="Nishi S."/>
            <person name="Hori S."/>
            <person name="Arai W."/>
            <person name="Tsubouchi T."/>
            <person name="Morono Y."/>
            <person name="Uchiyama I."/>
            <person name="Ito T."/>
            <person name="Fujiyama A."/>
            <person name="Inagaki F."/>
            <person name="Takami H."/>
        </authorList>
    </citation>
    <scope>NUCLEOTIDE SEQUENCE</scope>
    <source>
        <strain evidence="1">Expedition CK06-06</strain>
    </source>
</reference>